<proteinExistence type="predicted"/>
<dbReference type="AlphaFoldDB" id="A0AAV2AC43"/>
<evidence type="ECO:0000313" key="1">
    <source>
        <dbReference type="EMBL" id="CAL1280919.1"/>
    </source>
</evidence>
<reference evidence="1 2" key="1">
    <citation type="submission" date="2024-04" db="EMBL/GenBank/DDBJ databases">
        <authorList>
            <person name="Rising A."/>
            <person name="Reimegard J."/>
            <person name="Sonavane S."/>
            <person name="Akerstrom W."/>
            <person name="Nylinder S."/>
            <person name="Hedman E."/>
            <person name="Kallberg Y."/>
        </authorList>
    </citation>
    <scope>NUCLEOTIDE SEQUENCE [LARGE SCALE GENOMIC DNA]</scope>
</reference>
<organism evidence="1 2">
    <name type="scientific">Larinioides sclopetarius</name>
    <dbReference type="NCBI Taxonomy" id="280406"/>
    <lineage>
        <taxon>Eukaryota</taxon>
        <taxon>Metazoa</taxon>
        <taxon>Ecdysozoa</taxon>
        <taxon>Arthropoda</taxon>
        <taxon>Chelicerata</taxon>
        <taxon>Arachnida</taxon>
        <taxon>Araneae</taxon>
        <taxon>Araneomorphae</taxon>
        <taxon>Entelegynae</taxon>
        <taxon>Araneoidea</taxon>
        <taxon>Araneidae</taxon>
        <taxon>Larinioides</taxon>
    </lineage>
</organism>
<accession>A0AAV2AC43</accession>
<comment type="caution">
    <text evidence="1">The sequence shown here is derived from an EMBL/GenBank/DDBJ whole genome shotgun (WGS) entry which is preliminary data.</text>
</comment>
<dbReference type="EMBL" id="CAXIEN010000138">
    <property type="protein sequence ID" value="CAL1280919.1"/>
    <property type="molecule type" value="Genomic_DNA"/>
</dbReference>
<evidence type="ECO:0000313" key="2">
    <source>
        <dbReference type="Proteomes" id="UP001497382"/>
    </source>
</evidence>
<keyword evidence="2" id="KW-1185">Reference proteome</keyword>
<name>A0AAV2AC43_9ARAC</name>
<dbReference type="Proteomes" id="UP001497382">
    <property type="component" value="Unassembled WGS sequence"/>
</dbReference>
<sequence>MLRSGYCSSMLHFAITSEVRETTLRSYLAPIILDEKVSFDRDFMLGSVKYYRGDFGYILLAFSEEQPQSCQSVRGNLHI</sequence>
<gene>
    <name evidence="1" type="ORF">LARSCL_LOCUS11272</name>
</gene>
<protein>
    <submittedName>
        <fullName evidence="1">Uncharacterized protein</fullName>
    </submittedName>
</protein>